<protein>
    <recommendedName>
        <fullName evidence="5">Reverse transcriptase</fullName>
    </recommendedName>
</protein>
<feature type="domain" description="RNase H type-1" evidence="1">
    <location>
        <begin position="460"/>
        <end position="581"/>
    </location>
</feature>
<dbReference type="InterPro" id="IPR002156">
    <property type="entry name" value="RNaseH_domain"/>
</dbReference>
<reference evidence="3" key="2">
    <citation type="submission" date="2021-03" db="UniProtKB">
        <authorList>
            <consortium name="EnsemblPlants"/>
        </authorList>
    </citation>
    <scope>IDENTIFICATION</scope>
</reference>
<evidence type="ECO:0008006" key="5">
    <source>
        <dbReference type="Google" id="ProtNLM"/>
    </source>
</evidence>
<dbReference type="InterPro" id="IPR012337">
    <property type="entry name" value="RNaseH-like_sf"/>
</dbReference>
<dbReference type="Gramene" id="evm.model.07.726">
    <property type="protein sequence ID" value="cds.evm.model.07.726"/>
    <property type="gene ID" value="evm.TU.07.726"/>
</dbReference>
<feature type="domain" description="Reverse transcriptase zinc-binding" evidence="2">
    <location>
        <begin position="265"/>
        <end position="355"/>
    </location>
</feature>
<accession>A0A803Q666</accession>
<dbReference type="PANTHER" id="PTHR47074">
    <property type="entry name" value="BNAC02G40300D PROTEIN"/>
    <property type="match status" value="1"/>
</dbReference>
<dbReference type="InterPro" id="IPR026960">
    <property type="entry name" value="RVT-Znf"/>
</dbReference>
<name>A0A803Q666_CANSA</name>
<dbReference type="GO" id="GO:0003676">
    <property type="term" value="F:nucleic acid binding"/>
    <property type="evidence" value="ECO:0007669"/>
    <property type="project" value="InterPro"/>
</dbReference>
<dbReference type="PANTHER" id="PTHR47074:SF11">
    <property type="entry name" value="REVERSE TRANSCRIPTASE-LIKE PROTEIN"/>
    <property type="match status" value="1"/>
</dbReference>
<dbReference type="Pfam" id="PF13456">
    <property type="entry name" value="RVT_3"/>
    <property type="match status" value="1"/>
</dbReference>
<sequence>MFVRKQWLTGCRVARNAPIVSHMLFADDSYIFCKVNEMEVASILRLLAIYERASRQKINFEKSSVFFSNNVQQNDRTYLCGLLGMAPASENSSNLGLPCTMGRSKNAILGFLKDKMIKKIQSWETRFLSKAGKEVLIKSVAQSLPSYAMNGWRLFTNENSLVAQVYKARYFPKGNFLQAELGSNPSFIWRSILEAKDLIKIGVVRTIGDGKTTSVLEDPWLPTVDNSFITTYHPSLVGRIVDCVFKIGSRKWDVELIRDERSGGYTANNAYKLLQVVNGDWLINDGASFWKKVWQLNVPAKVQHLVWCVLAGCLPTKLQLNTKYVHVDLTCPMCNTEPESITHVLFRCNFARSCWNLSSADVHDGDVTDVCSWFCNILVQKPKVVAEEATMILWRIWMARNDLLWSNKSTKVSEVIRSAKTSLDNWKNARSNGSLPLLNVSFGSGKEHWTKPVSTKFKINVDGALFETENRFGFGFIVRDKHGNFEEAYSNSKIGLVAPEIAEAVGVKEVFSWIKTNHLTDVEVETDSLVVVQAIKGSVQMPSQFGFLVQDCRFLLSELHNVFISFVKRSANRAAHCIARKSCFMSGCILDELSAPPDLLSIVREDNFSC</sequence>
<organism evidence="3 4">
    <name type="scientific">Cannabis sativa</name>
    <name type="common">Hemp</name>
    <name type="synonym">Marijuana</name>
    <dbReference type="NCBI Taxonomy" id="3483"/>
    <lineage>
        <taxon>Eukaryota</taxon>
        <taxon>Viridiplantae</taxon>
        <taxon>Streptophyta</taxon>
        <taxon>Embryophyta</taxon>
        <taxon>Tracheophyta</taxon>
        <taxon>Spermatophyta</taxon>
        <taxon>Magnoliopsida</taxon>
        <taxon>eudicotyledons</taxon>
        <taxon>Gunneridae</taxon>
        <taxon>Pentapetalae</taxon>
        <taxon>rosids</taxon>
        <taxon>fabids</taxon>
        <taxon>Rosales</taxon>
        <taxon>Cannabaceae</taxon>
        <taxon>Cannabis</taxon>
    </lineage>
</organism>
<dbReference type="InterPro" id="IPR044730">
    <property type="entry name" value="RNase_H-like_dom_plant"/>
</dbReference>
<dbReference type="InterPro" id="IPR036397">
    <property type="entry name" value="RNaseH_sf"/>
</dbReference>
<evidence type="ECO:0000259" key="2">
    <source>
        <dbReference type="Pfam" id="PF13966"/>
    </source>
</evidence>
<dbReference type="EMBL" id="UZAU01000644">
    <property type="status" value="NOT_ANNOTATED_CDS"/>
    <property type="molecule type" value="Genomic_DNA"/>
</dbReference>
<dbReference type="OMA" id="CNTEPES"/>
<dbReference type="AlphaFoldDB" id="A0A803Q666"/>
<dbReference type="CDD" id="cd06222">
    <property type="entry name" value="RNase_H_like"/>
    <property type="match status" value="1"/>
</dbReference>
<evidence type="ECO:0000313" key="3">
    <source>
        <dbReference type="EnsemblPlants" id="cds.evm.model.07.726"/>
    </source>
</evidence>
<dbReference type="GO" id="GO:0004523">
    <property type="term" value="F:RNA-DNA hybrid ribonuclease activity"/>
    <property type="evidence" value="ECO:0007669"/>
    <property type="project" value="InterPro"/>
</dbReference>
<reference evidence="3" key="1">
    <citation type="submission" date="2018-11" db="EMBL/GenBank/DDBJ databases">
        <authorList>
            <person name="Grassa J C."/>
        </authorList>
    </citation>
    <scope>NUCLEOTIDE SEQUENCE [LARGE SCALE GENOMIC DNA]</scope>
</reference>
<dbReference type="InterPro" id="IPR052929">
    <property type="entry name" value="RNase_H-like_EbsB-rel"/>
</dbReference>
<dbReference type="Gene3D" id="3.30.420.10">
    <property type="entry name" value="Ribonuclease H-like superfamily/Ribonuclease H"/>
    <property type="match status" value="1"/>
</dbReference>
<dbReference type="SUPFAM" id="SSF53098">
    <property type="entry name" value="Ribonuclease H-like"/>
    <property type="match status" value="1"/>
</dbReference>
<dbReference type="EnsemblPlants" id="evm.model.07.726">
    <property type="protein sequence ID" value="cds.evm.model.07.726"/>
    <property type="gene ID" value="evm.TU.07.726"/>
</dbReference>
<evidence type="ECO:0000259" key="1">
    <source>
        <dbReference type="Pfam" id="PF13456"/>
    </source>
</evidence>
<proteinExistence type="predicted"/>
<evidence type="ECO:0000313" key="4">
    <source>
        <dbReference type="Proteomes" id="UP000596661"/>
    </source>
</evidence>
<dbReference type="Proteomes" id="UP000596661">
    <property type="component" value="Chromosome 7"/>
</dbReference>
<keyword evidence="4" id="KW-1185">Reference proteome</keyword>
<dbReference type="Pfam" id="PF13966">
    <property type="entry name" value="zf-RVT"/>
    <property type="match status" value="1"/>
</dbReference>